<dbReference type="Proteomes" id="UP001632037">
    <property type="component" value="Unassembled WGS sequence"/>
</dbReference>
<evidence type="ECO:0000313" key="3">
    <source>
        <dbReference type="EMBL" id="KAL3656683.1"/>
    </source>
</evidence>
<reference evidence="3 4" key="1">
    <citation type="submission" date="2024-09" db="EMBL/GenBank/DDBJ databases">
        <title>Genome sequencing and assembly of Phytophthora oleae, isolate VK10A, causative agent of rot of olive drupes.</title>
        <authorList>
            <person name="Conti Taguali S."/>
            <person name="Riolo M."/>
            <person name="La Spada F."/>
            <person name="Cacciola S.O."/>
            <person name="Dionisio G."/>
        </authorList>
    </citation>
    <scope>NUCLEOTIDE SEQUENCE [LARGE SCALE GENOMIC DNA]</scope>
    <source>
        <strain evidence="3 4">VK10A</strain>
    </source>
</reference>
<dbReference type="PANTHER" id="PTHR24171">
    <property type="entry name" value="ANKYRIN REPEAT DOMAIN-CONTAINING PROTEIN 39-RELATED"/>
    <property type="match status" value="1"/>
</dbReference>
<organism evidence="3 4">
    <name type="scientific">Phytophthora oleae</name>
    <dbReference type="NCBI Taxonomy" id="2107226"/>
    <lineage>
        <taxon>Eukaryota</taxon>
        <taxon>Sar</taxon>
        <taxon>Stramenopiles</taxon>
        <taxon>Oomycota</taxon>
        <taxon>Peronosporomycetes</taxon>
        <taxon>Peronosporales</taxon>
        <taxon>Peronosporaceae</taxon>
        <taxon>Phytophthora</taxon>
    </lineage>
</organism>
<evidence type="ECO:0000256" key="1">
    <source>
        <dbReference type="ARBA" id="ARBA00022737"/>
    </source>
</evidence>
<protein>
    <submittedName>
        <fullName evidence="3">Uncharacterized protein</fullName>
    </submittedName>
</protein>
<name>A0ABD3EQH1_9STRA</name>
<dbReference type="SMART" id="SM00248">
    <property type="entry name" value="ANK"/>
    <property type="match status" value="3"/>
</dbReference>
<dbReference type="InterPro" id="IPR002110">
    <property type="entry name" value="Ankyrin_rpt"/>
</dbReference>
<dbReference type="AlphaFoldDB" id="A0ABD3EQH1"/>
<gene>
    <name evidence="3" type="ORF">V7S43_018463</name>
</gene>
<accession>A0ABD3EQH1</accession>
<evidence type="ECO:0000313" key="4">
    <source>
        <dbReference type="Proteomes" id="UP001632037"/>
    </source>
</evidence>
<keyword evidence="1" id="KW-0677">Repeat</keyword>
<dbReference type="Gene3D" id="1.25.40.20">
    <property type="entry name" value="Ankyrin repeat-containing domain"/>
    <property type="match status" value="1"/>
</dbReference>
<dbReference type="SUPFAM" id="SSF48403">
    <property type="entry name" value="Ankyrin repeat"/>
    <property type="match status" value="1"/>
</dbReference>
<proteinExistence type="predicted"/>
<sequence>MLQIFLNQNRLVVTDERRDFAADVLLSAVENEVEEVVRFIVEREFSSVAVCNSMGETPLHRAIVKRNAQLMELLMGLDPINANLRAVTVDGDSPVHYAARFGSVREMETLLNRLAALFGDLQALDIDANPVNATNSRGSTCLYLVGTSGVDLVRSEGERNTIVELLLRYGARLFRRDSIVVRSGSGSTEKVLLREQVRRGISVWAREARCRVNDLAVDDGRNARIEAGTSDVLLTKLCVELVATVASPVVGLHCSNGPDFAAVLHVAIAAGYAQEFLPLLLELPLCRGAMAALLRRLERFSRFPRVHVLLLQLHLELSEGFFGA</sequence>
<comment type="caution">
    <text evidence="3">The sequence shown here is derived from an EMBL/GenBank/DDBJ whole genome shotgun (WGS) entry which is preliminary data.</text>
</comment>
<keyword evidence="4" id="KW-1185">Reference proteome</keyword>
<dbReference type="EMBL" id="JBIMZQ010000076">
    <property type="protein sequence ID" value="KAL3656683.1"/>
    <property type="molecule type" value="Genomic_DNA"/>
</dbReference>
<dbReference type="InterPro" id="IPR036770">
    <property type="entry name" value="Ankyrin_rpt-contain_sf"/>
</dbReference>
<keyword evidence="2" id="KW-0040">ANK repeat</keyword>
<evidence type="ECO:0000256" key="2">
    <source>
        <dbReference type="ARBA" id="ARBA00023043"/>
    </source>
</evidence>